<dbReference type="PROSITE" id="PS51294">
    <property type="entry name" value="HTH_MYB"/>
    <property type="match status" value="1"/>
</dbReference>
<proteinExistence type="inferred from homology"/>
<comment type="subcellular location">
    <subcellularLocation>
        <location evidence="1">Nucleus</location>
    </subcellularLocation>
</comment>
<dbReference type="Pfam" id="PF22379">
    <property type="entry name" value="OB_MCM10"/>
    <property type="match status" value="1"/>
</dbReference>
<dbReference type="Gene3D" id="1.10.10.60">
    <property type="entry name" value="Homeodomain-like"/>
    <property type="match status" value="1"/>
</dbReference>
<dbReference type="Gene3D" id="2.40.128.590">
    <property type="entry name" value="CpcT/CpeT domain"/>
    <property type="match status" value="1"/>
</dbReference>
<reference evidence="6 7" key="1">
    <citation type="journal article" date="2022" name="Nat. Genet.">
        <title>Improved pea reference genome and pan-genome highlight genomic features and evolutionary characteristics.</title>
        <authorList>
            <person name="Yang T."/>
            <person name="Liu R."/>
            <person name="Luo Y."/>
            <person name="Hu S."/>
            <person name="Wang D."/>
            <person name="Wang C."/>
            <person name="Pandey M.K."/>
            <person name="Ge S."/>
            <person name="Xu Q."/>
            <person name="Li N."/>
            <person name="Li G."/>
            <person name="Huang Y."/>
            <person name="Saxena R.K."/>
            <person name="Ji Y."/>
            <person name="Li M."/>
            <person name="Yan X."/>
            <person name="He Y."/>
            <person name="Liu Y."/>
            <person name="Wang X."/>
            <person name="Xiang C."/>
            <person name="Varshney R.K."/>
            <person name="Ding H."/>
            <person name="Gao S."/>
            <person name="Zong X."/>
        </authorList>
    </citation>
    <scope>NUCLEOTIDE SEQUENCE [LARGE SCALE GENOMIC DNA]</scope>
    <source>
        <strain evidence="6 7">cv. Zhongwan 6</strain>
    </source>
</reference>
<dbReference type="InterPro" id="IPR017930">
    <property type="entry name" value="Myb_dom"/>
</dbReference>
<evidence type="ECO:0000256" key="4">
    <source>
        <dbReference type="ARBA" id="ARBA00023242"/>
    </source>
</evidence>
<dbReference type="InterPro" id="IPR055065">
    <property type="entry name" value="OB_MCM10"/>
</dbReference>
<gene>
    <name evidence="6" type="ORF">KIW84_075998</name>
</gene>
<evidence type="ECO:0000256" key="2">
    <source>
        <dbReference type="ARBA" id="ARBA00008206"/>
    </source>
</evidence>
<sequence length="319" mass="36093">MGTDSNGWNRARGLAFKALLFIGGALLVKRLRKSTTRWDHARLVAHSLTGEKYSKDQASRDPDNYFNIRMRTCPAAELVDGSEVLYFEQAFWRSPQKPFRQRLLMAKPCPKELTCDVELSTYAIREMEEYKNFCDRPKDLRPQPEEVIGVSIKSYSLFILNLVNGDNFSGNWVTVGVLTGKGIQKTSSNGKSFCIWKIGCLDENTVPIFLFGNAYQRNSQEQAGTVFAFFNCGVRKDAKGNGFSLSIYSPNQIVKMGTSVDYGVCKAKRADGMACLSRSGKSCRLRWVNYLHPDLKRGKMTPQEESLVMDLHSKWGNRF</sequence>
<keyword evidence="3" id="KW-0456">Lyase</keyword>
<evidence type="ECO:0000256" key="1">
    <source>
        <dbReference type="ARBA" id="ARBA00004123"/>
    </source>
</evidence>
<evidence type="ECO:0000259" key="5">
    <source>
        <dbReference type="PROSITE" id="PS51294"/>
    </source>
</evidence>
<comment type="caution">
    <text evidence="6">The sequence shown here is derived from an EMBL/GenBank/DDBJ whole genome shotgun (WGS) entry which is preliminary data.</text>
</comment>
<keyword evidence="4" id="KW-0539">Nucleus</keyword>
<dbReference type="Pfam" id="PF06206">
    <property type="entry name" value="CpeT"/>
    <property type="match status" value="1"/>
</dbReference>
<dbReference type="InterPro" id="IPR038672">
    <property type="entry name" value="CpcT/CpeT_sf"/>
</dbReference>
<protein>
    <recommendedName>
        <fullName evidence="5">HTH myb-type domain-containing protein</fullName>
    </recommendedName>
</protein>
<evidence type="ECO:0000256" key="3">
    <source>
        <dbReference type="ARBA" id="ARBA00023239"/>
    </source>
</evidence>
<dbReference type="PANTHER" id="PTHR35137:SF1">
    <property type="entry name" value="CHROMOPHORE LYASE CRL, CHLOROPLASTIC"/>
    <property type="match status" value="1"/>
</dbReference>
<accession>A0A9D4VWV0</accession>
<dbReference type="Gramene" id="Psat07G0599800-T1">
    <property type="protein sequence ID" value="KAI5390962.1"/>
    <property type="gene ID" value="KIW84_075998"/>
</dbReference>
<dbReference type="AlphaFoldDB" id="A0A9D4VWV0"/>
<dbReference type="EMBL" id="JAMSHJ010000007">
    <property type="protein sequence ID" value="KAI5390962.1"/>
    <property type="molecule type" value="Genomic_DNA"/>
</dbReference>
<evidence type="ECO:0000313" key="6">
    <source>
        <dbReference type="EMBL" id="KAI5390962.1"/>
    </source>
</evidence>
<dbReference type="GO" id="GO:0005634">
    <property type="term" value="C:nucleus"/>
    <property type="evidence" value="ECO:0007669"/>
    <property type="project" value="UniProtKB-SubCell"/>
</dbReference>
<dbReference type="SUPFAM" id="SSF46689">
    <property type="entry name" value="Homeodomain-like"/>
    <property type="match status" value="1"/>
</dbReference>
<dbReference type="GO" id="GO:0016829">
    <property type="term" value="F:lyase activity"/>
    <property type="evidence" value="ECO:0007669"/>
    <property type="project" value="UniProtKB-KW"/>
</dbReference>
<organism evidence="6 7">
    <name type="scientific">Pisum sativum</name>
    <name type="common">Garden pea</name>
    <name type="synonym">Lathyrus oleraceus</name>
    <dbReference type="NCBI Taxonomy" id="3888"/>
    <lineage>
        <taxon>Eukaryota</taxon>
        <taxon>Viridiplantae</taxon>
        <taxon>Streptophyta</taxon>
        <taxon>Embryophyta</taxon>
        <taxon>Tracheophyta</taxon>
        <taxon>Spermatophyta</taxon>
        <taxon>Magnoliopsida</taxon>
        <taxon>eudicotyledons</taxon>
        <taxon>Gunneridae</taxon>
        <taxon>Pentapetalae</taxon>
        <taxon>rosids</taxon>
        <taxon>fabids</taxon>
        <taxon>Fabales</taxon>
        <taxon>Fabaceae</taxon>
        <taxon>Papilionoideae</taxon>
        <taxon>50 kb inversion clade</taxon>
        <taxon>NPAAA clade</taxon>
        <taxon>Hologalegina</taxon>
        <taxon>IRL clade</taxon>
        <taxon>Fabeae</taxon>
        <taxon>Lathyrus</taxon>
    </lineage>
</organism>
<dbReference type="InterPro" id="IPR009057">
    <property type="entry name" value="Homeodomain-like_sf"/>
</dbReference>
<keyword evidence="7" id="KW-1185">Reference proteome</keyword>
<dbReference type="Proteomes" id="UP001058974">
    <property type="component" value="Chromosome 7"/>
</dbReference>
<evidence type="ECO:0000313" key="7">
    <source>
        <dbReference type="Proteomes" id="UP001058974"/>
    </source>
</evidence>
<name>A0A9D4VWV0_PEA</name>
<feature type="domain" description="HTH myb-type" evidence="5">
    <location>
        <begin position="292"/>
        <end position="319"/>
    </location>
</feature>
<dbReference type="PANTHER" id="PTHR35137">
    <property type="entry name" value="CHROMOPHORE LYASE CRL, CHLOROPLASTIC"/>
    <property type="match status" value="1"/>
</dbReference>
<dbReference type="InterPro" id="IPR010404">
    <property type="entry name" value="CpcT/CpeT"/>
</dbReference>
<dbReference type="CDD" id="cd16338">
    <property type="entry name" value="CpcT"/>
    <property type="match status" value="1"/>
</dbReference>
<comment type="similarity">
    <text evidence="2">Belongs to the CpcT/CpeT biliprotein lyase family.</text>
</comment>